<accession>A0A1C9I1F6</accession>
<reference evidence="1" key="2">
    <citation type="journal article" date="2016" name="Front. Microbiol.">
        <title>The Regulatory Protein RosR Affects Rhizobium leguminosarum bv. trifolii Protein Profiles, Cell Surface Properties, and Symbiosis with Clover.</title>
        <authorList>
            <person name="Rachwal K."/>
            <person name="Boguszewska A."/>
            <person name="Kopcinska J."/>
            <person name="Karas M."/>
            <person name="Tchorzewski M."/>
            <person name="Janczarek M."/>
        </authorList>
    </citation>
    <scope>NUCLEOTIDE SEQUENCE</scope>
    <source>
        <strain evidence="1">Rt24.2</strain>
    </source>
</reference>
<reference evidence="1" key="1">
    <citation type="journal article" date="2015" name="BMC Genomics">
        <title>Transcriptome profiling of a Rhizobium leguminosarum bv. trifolii rosR mutant reveals the role of the transcriptional regulator RosR in motility, synthesis of cell-surface components, and other cellular processes.</title>
        <authorList>
            <person name="Rachwal K."/>
            <person name="Matczynska E."/>
            <person name="Janczarek M."/>
        </authorList>
    </citation>
    <scope>NUCLEOTIDE SEQUENCE</scope>
    <source>
        <strain evidence="1">Rt24.2</strain>
    </source>
</reference>
<sequence length="214" mass="24553">MRPLCLRACHEMLPHEAYPWDKSMRDYLKSRDFHRHMRSLLASRFRELGWESQTAGKCSFARGGRACWLQVSQCSNGIMGAKFTINMTEGPGPAGDTRILRRLNEADRGIGKALEESIIARLPRPDPDPEVEVVGDNGQTILVKLGDLARANPRQWEAPSDVWLPYFSKSDLDDWATFLLPRLERLTALSSSEKIDPQLWAQRFRRLTRLFRSK</sequence>
<dbReference type="AlphaFoldDB" id="A0A1C9I1F6"/>
<evidence type="ECO:0000313" key="1">
    <source>
        <dbReference type="EMBL" id="AOO92806.1"/>
    </source>
</evidence>
<organism evidence="1">
    <name type="scientific">Rhizobium leguminosarum bv. trifolii</name>
    <dbReference type="NCBI Taxonomy" id="386"/>
    <lineage>
        <taxon>Bacteria</taxon>
        <taxon>Pseudomonadati</taxon>
        <taxon>Pseudomonadota</taxon>
        <taxon>Alphaproteobacteria</taxon>
        <taxon>Hyphomicrobiales</taxon>
        <taxon>Rhizobiaceae</taxon>
        <taxon>Rhizobium/Agrobacterium group</taxon>
        <taxon>Rhizobium</taxon>
    </lineage>
</organism>
<name>A0A1C9I1F6_RHILT</name>
<dbReference type="EMBL" id="KX490442">
    <property type="protein sequence ID" value="AOO92806.1"/>
    <property type="molecule type" value="Genomic_DNA"/>
</dbReference>
<proteinExistence type="predicted"/>
<protein>
    <submittedName>
        <fullName evidence="1">Uncharacterized protein</fullName>
    </submittedName>
</protein>